<keyword evidence="4 6" id="KW-1133">Transmembrane helix</keyword>
<keyword evidence="3 6" id="KW-0812">Transmembrane</keyword>
<dbReference type="GO" id="GO:0004713">
    <property type="term" value="F:protein tyrosine kinase activity"/>
    <property type="evidence" value="ECO:0007669"/>
    <property type="project" value="TreeGrafter"/>
</dbReference>
<dbReference type="InterPro" id="IPR003856">
    <property type="entry name" value="LPS_length_determ_N"/>
</dbReference>
<evidence type="ECO:0000259" key="7">
    <source>
        <dbReference type="Pfam" id="PF02706"/>
    </source>
</evidence>
<gene>
    <name evidence="8" type="ORF">LCGC14_2383540</name>
</gene>
<evidence type="ECO:0000256" key="4">
    <source>
        <dbReference type="ARBA" id="ARBA00022989"/>
    </source>
</evidence>
<dbReference type="InterPro" id="IPR050445">
    <property type="entry name" value="Bact_polysacc_biosynth/exp"/>
</dbReference>
<evidence type="ECO:0000313" key="8">
    <source>
        <dbReference type="EMBL" id="KKL27600.1"/>
    </source>
</evidence>
<feature type="domain" description="Polysaccharide chain length determinant N-terminal" evidence="7">
    <location>
        <begin position="14"/>
        <end position="105"/>
    </location>
</feature>
<feature type="transmembrane region" description="Helical" evidence="6">
    <location>
        <begin position="307"/>
        <end position="327"/>
    </location>
</feature>
<reference evidence="8" key="1">
    <citation type="journal article" date="2015" name="Nature">
        <title>Complex archaea that bridge the gap between prokaryotes and eukaryotes.</title>
        <authorList>
            <person name="Spang A."/>
            <person name="Saw J.H."/>
            <person name="Jorgensen S.L."/>
            <person name="Zaremba-Niedzwiedzka K."/>
            <person name="Martijn J."/>
            <person name="Lind A.E."/>
            <person name="van Eijk R."/>
            <person name="Schleper C."/>
            <person name="Guy L."/>
            <person name="Ettema T.J."/>
        </authorList>
    </citation>
    <scope>NUCLEOTIDE SEQUENCE</scope>
</reference>
<evidence type="ECO:0000256" key="5">
    <source>
        <dbReference type="ARBA" id="ARBA00023136"/>
    </source>
</evidence>
<evidence type="ECO:0000256" key="1">
    <source>
        <dbReference type="ARBA" id="ARBA00004651"/>
    </source>
</evidence>
<feature type="transmembrane region" description="Helical" evidence="6">
    <location>
        <begin position="24"/>
        <end position="44"/>
    </location>
</feature>
<dbReference type="GO" id="GO:0005886">
    <property type="term" value="C:plasma membrane"/>
    <property type="evidence" value="ECO:0007669"/>
    <property type="project" value="UniProtKB-SubCell"/>
</dbReference>
<name>A0A0F9C091_9ZZZZ</name>
<dbReference type="AlphaFoldDB" id="A0A0F9C091"/>
<feature type="non-terminal residue" evidence="8">
    <location>
        <position position="328"/>
    </location>
</feature>
<proteinExistence type="predicted"/>
<keyword evidence="2" id="KW-1003">Cell membrane</keyword>
<dbReference type="PANTHER" id="PTHR32309">
    <property type="entry name" value="TYROSINE-PROTEIN KINASE"/>
    <property type="match status" value="1"/>
</dbReference>
<keyword evidence="5 6" id="KW-0472">Membrane</keyword>
<protein>
    <recommendedName>
        <fullName evidence="7">Polysaccharide chain length determinant N-terminal domain-containing protein</fullName>
    </recommendedName>
</protein>
<comment type="subcellular location">
    <subcellularLocation>
        <location evidence="1">Cell membrane</location>
        <topology evidence="1">Multi-pass membrane protein</topology>
    </subcellularLocation>
</comment>
<evidence type="ECO:0000256" key="2">
    <source>
        <dbReference type="ARBA" id="ARBA00022475"/>
    </source>
</evidence>
<evidence type="ECO:0000256" key="6">
    <source>
        <dbReference type="SAM" id="Phobius"/>
    </source>
</evidence>
<dbReference type="PANTHER" id="PTHR32309:SF13">
    <property type="entry name" value="FERRIC ENTEROBACTIN TRANSPORT PROTEIN FEPE"/>
    <property type="match status" value="1"/>
</dbReference>
<evidence type="ECO:0000256" key="3">
    <source>
        <dbReference type="ARBA" id="ARBA00022692"/>
    </source>
</evidence>
<dbReference type="EMBL" id="LAZR01035403">
    <property type="protein sequence ID" value="KKL27600.1"/>
    <property type="molecule type" value="Genomic_DNA"/>
</dbReference>
<sequence>MNNENSQFNFESTDLIVYIWKRKIPLILITVAAAILSIIVSYTITPKFKSSVVLFPASESPVSKSLLQTNFQDRIGILGFGTEEQLERILQVLHSDEIRDQIIEKFQLMEHYEIDPLGQFPRTKLFAKYASNITYRRTEYNSIIIEVLDEDPQMAADLANGISSLIDNTMNEMKRQRAMMAFELVENEYNSAQQRVKELNDSVSYYNSKGVIAHEHQIERLTEAYGKALTDGNKSAVKDIEDKMKELQKYTAPFIYYRTLWENESIRLRDLTSKYIEARAETELTFSHIFVLDKAYRAEKKAYPKKSIIVMVSTFTSFLLAVILFIFF</sequence>
<comment type="caution">
    <text evidence="8">The sequence shown here is derived from an EMBL/GenBank/DDBJ whole genome shotgun (WGS) entry which is preliminary data.</text>
</comment>
<accession>A0A0F9C091</accession>
<organism evidence="8">
    <name type="scientific">marine sediment metagenome</name>
    <dbReference type="NCBI Taxonomy" id="412755"/>
    <lineage>
        <taxon>unclassified sequences</taxon>
        <taxon>metagenomes</taxon>
        <taxon>ecological metagenomes</taxon>
    </lineage>
</organism>
<dbReference type="Pfam" id="PF02706">
    <property type="entry name" value="Wzz"/>
    <property type="match status" value="1"/>
</dbReference>